<organism evidence="1 2">
    <name type="scientific">Coturnix japonica</name>
    <name type="common">Japanese quail</name>
    <name type="synonym">Coturnix coturnix japonica</name>
    <dbReference type="NCBI Taxonomy" id="93934"/>
    <lineage>
        <taxon>Eukaryota</taxon>
        <taxon>Metazoa</taxon>
        <taxon>Chordata</taxon>
        <taxon>Craniata</taxon>
        <taxon>Vertebrata</taxon>
        <taxon>Euteleostomi</taxon>
        <taxon>Archelosauria</taxon>
        <taxon>Archosauria</taxon>
        <taxon>Dinosauria</taxon>
        <taxon>Saurischia</taxon>
        <taxon>Theropoda</taxon>
        <taxon>Coelurosauria</taxon>
        <taxon>Aves</taxon>
        <taxon>Neognathae</taxon>
        <taxon>Galloanserae</taxon>
        <taxon>Galliformes</taxon>
        <taxon>Phasianidae</taxon>
        <taxon>Perdicinae</taxon>
        <taxon>Coturnix</taxon>
    </lineage>
</organism>
<evidence type="ECO:0008006" key="3">
    <source>
        <dbReference type="Google" id="ProtNLM"/>
    </source>
</evidence>
<name>A0A8C2U9P2_COTJA</name>
<evidence type="ECO:0000313" key="1">
    <source>
        <dbReference type="Ensembl" id="ENSCJPP00005023360.1"/>
    </source>
</evidence>
<reference evidence="1" key="1">
    <citation type="submission" date="2015-11" db="EMBL/GenBank/DDBJ databases">
        <authorList>
            <consortium name="International Coturnix japonica Genome Analysis Consortium"/>
            <person name="Warren W."/>
            <person name="Burt D.W."/>
            <person name="Antin P.B."/>
            <person name="Lanford R."/>
            <person name="Gros J."/>
            <person name="Wilson R.K."/>
        </authorList>
    </citation>
    <scope>NUCLEOTIDE SEQUENCE [LARGE SCALE GENOMIC DNA]</scope>
</reference>
<dbReference type="Proteomes" id="UP000694412">
    <property type="component" value="Chromosome 4"/>
</dbReference>
<dbReference type="GeneTree" id="ENSGT01070000257179"/>
<reference evidence="1" key="3">
    <citation type="submission" date="2025-09" db="UniProtKB">
        <authorList>
            <consortium name="Ensembl"/>
        </authorList>
    </citation>
    <scope>IDENTIFICATION</scope>
</reference>
<dbReference type="AlphaFoldDB" id="A0A8C2U9P2"/>
<evidence type="ECO:0000313" key="2">
    <source>
        <dbReference type="Proteomes" id="UP000694412"/>
    </source>
</evidence>
<dbReference type="SUPFAM" id="SSF47473">
    <property type="entry name" value="EF-hand"/>
    <property type="match status" value="1"/>
</dbReference>
<proteinExistence type="predicted"/>
<keyword evidence="2" id="KW-1185">Reference proteome</keyword>
<protein>
    <recommendedName>
        <fullName evidence="3">EF-hand domain-containing protein</fullName>
    </recommendedName>
</protein>
<dbReference type="Ensembl" id="ENSCJPT00005032016.1">
    <property type="protein sequence ID" value="ENSCJPP00005023360.1"/>
    <property type="gene ID" value="ENSCJPG00005018541.1"/>
</dbReference>
<dbReference type="InterPro" id="IPR011992">
    <property type="entry name" value="EF-hand-dom_pair"/>
</dbReference>
<accession>A0A8C2U9P2</accession>
<reference evidence="1" key="2">
    <citation type="submission" date="2025-08" db="UniProtKB">
        <authorList>
            <consortium name="Ensembl"/>
        </authorList>
    </citation>
    <scope>IDENTIFICATION</scope>
</reference>
<sequence length="72" mass="8089">RIIESNSRLHTAPPKTQTLCVTAVALGFWPVPVLLQMRKDKDANNKVFKNLDGNGDFQVDFKDFDIFVAALI</sequence>
<dbReference type="Gene3D" id="1.10.238.10">
    <property type="entry name" value="EF-hand"/>
    <property type="match status" value="1"/>
</dbReference>